<dbReference type="HOGENOM" id="CLU_2399169_0_0_1"/>
<dbReference type="PANTHER" id="PTHR43559">
    <property type="entry name" value="HYDROLASE YCAC-RELATED"/>
    <property type="match status" value="1"/>
</dbReference>
<name>C6HS86_AJECH</name>
<gene>
    <name evidence="1" type="ORF">HCDG_09067</name>
</gene>
<reference evidence="2" key="1">
    <citation type="submission" date="2009-05" db="EMBL/GenBank/DDBJ databases">
        <title>The genome sequence of Ajellomyces capsulatus strain H143.</title>
        <authorList>
            <person name="Champion M."/>
            <person name="Cuomo C.A."/>
            <person name="Ma L.-J."/>
            <person name="Henn M.R."/>
            <person name="Sil A."/>
            <person name="Goldman B."/>
            <person name="Young S.K."/>
            <person name="Kodira C.D."/>
            <person name="Zeng Q."/>
            <person name="Koehrsen M."/>
            <person name="Alvarado L."/>
            <person name="Berlin A.M."/>
            <person name="Borenstein D."/>
            <person name="Chen Z."/>
            <person name="Engels R."/>
            <person name="Freedman E."/>
            <person name="Gellesch M."/>
            <person name="Goldberg J."/>
            <person name="Griggs A."/>
            <person name="Gujja S."/>
            <person name="Heiman D.I."/>
            <person name="Hepburn T.A."/>
            <person name="Howarth C."/>
            <person name="Jen D."/>
            <person name="Larson L."/>
            <person name="Lewis B."/>
            <person name="Mehta T."/>
            <person name="Park D."/>
            <person name="Pearson M."/>
            <person name="Roberts A."/>
            <person name="Saif S."/>
            <person name="Shea T.D."/>
            <person name="Shenoy N."/>
            <person name="Sisk P."/>
            <person name="Stolte C."/>
            <person name="Sykes S."/>
            <person name="Walk T."/>
            <person name="White J."/>
            <person name="Yandava C."/>
            <person name="Klein B."/>
            <person name="McEwen J.G."/>
            <person name="Puccia R."/>
            <person name="Goldman G.H."/>
            <person name="Felipe M.S."/>
            <person name="Nino-Vega G."/>
            <person name="San-Blas G."/>
            <person name="Taylor J.W."/>
            <person name="Mendoza L."/>
            <person name="Galagan J.E."/>
            <person name="Nusbaum C."/>
            <person name="Birren B.W."/>
        </authorList>
    </citation>
    <scope>NUCLEOTIDE SEQUENCE [LARGE SCALE GENOMIC DNA]</scope>
    <source>
        <strain evidence="2">H143</strain>
    </source>
</reference>
<dbReference type="EMBL" id="GG692437">
    <property type="protein sequence ID" value="EER36904.1"/>
    <property type="molecule type" value="Genomic_DNA"/>
</dbReference>
<proteinExistence type="predicted"/>
<dbReference type="Proteomes" id="UP000002624">
    <property type="component" value="Unassembled WGS sequence"/>
</dbReference>
<sequence length="93" mass="10412">MVISHECYGPGKAARYFRTPVILATLFEADPNSPIAKKIPKTIPNAPLIQRPGQINLMNDKSFVKAVEATGKKTSYHVAPEHYYSDVHEKMSR</sequence>
<dbReference type="InterPro" id="IPR053152">
    <property type="entry name" value="Hydrolase_YcaC-like"/>
</dbReference>
<dbReference type="VEuPathDB" id="FungiDB:HCDG_09067"/>
<evidence type="ECO:0000313" key="2">
    <source>
        <dbReference type="Proteomes" id="UP000002624"/>
    </source>
</evidence>
<accession>C6HS86</accession>
<evidence type="ECO:0000313" key="1">
    <source>
        <dbReference type="EMBL" id="EER36904.1"/>
    </source>
</evidence>
<organism evidence="1 2">
    <name type="scientific">Ajellomyces capsulatus (strain H143)</name>
    <name type="common">Darling's disease fungus</name>
    <name type="synonym">Histoplasma capsulatum</name>
    <dbReference type="NCBI Taxonomy" id="544712"/>
    <lineage>
        <taxon>Eukaryota</taxon>
        <taxon>Fungi</taxon>
        <taxon>Dikarya</taxon>
        <taxon>Ascomycota</taxon>
        <taxon>Pezizomycotina</taxon>
        <taxon>Eurotiomycetes</taxon>
        <taxon>Eurotiomycetidae</taxon>
        <taxon>Onygenales</taxon>
        <taxon>Ajellomycetaceae</taxon>
        <taxon>Histoplasma</taxon>
    </lineage>
</organism>
<dbReference type="PANTHER" id="PTHR43559:SF3">
    <property type="entry name" value="HYDROLASE YCAC-RELATED"/>
    <property type="match status" value="1"/>
</dbReference>
<dbReference type="GO" id="GO:0016787">
    <property type="term" value="F:hydrolase activity"/>
    <property type="evidence" value="ECO:0007669"/>
    <property type="project" value="UniProtKB-KW"/>
</dbReference>
<protein>
    <submittedName>
        <fullName evidence="1">Isochorismatase hydrolase</fullName>
    </submittedName>
</protein>
<keyword evidence="1" id="KW-0378">Hydrolase</keyword>
<dbReference type="AlphaFoldDB" id="C6HS86"/>